<feature type="region of interest" description="Disordered" evidence="13">
    <location>
        <begin position="792"/>
        <end position="1005"/>
    </location>
</feature>
<feature type="region of interest" description="Disordered" evidence="13">
    <location>
        <begin position="675"/>
        <end position="726"/>
    </location>
</feature>
<keyword evidence="11" id="KW-0539">Nucleus</keyword>
<keyword evidence="7" id="KW-0862">Zinc</keyword>
<dbReference type="OrthoDB" id="5815793at2759"/>
<gene>
    <name evidence="16" type="primary">LOC115884624</name>
</gene>
<feature type="region of interest" description="Disordered" evidence="13">
    <location>
        <begin position="518"/>
        <end position="541"/>
    </location>
</feature>
<feature type="compositionally biased region" description="Polar residues" evidence="13">
    <location>
        <begin position="70"/>
        <end position="88"/>
    </location>
</feature>
<keyword evidence="5" id="KW-0677">Repeat</keyword>
<evidence type="ECO:0000256" key="1">
    <source>
        <dbReference type="ARBA" id="ARBA00007158"/>
    </source>
</evidence>
<dbReference type="GO" id="GO:0008270">
    <property type="term" value="F:zinc ion binding"/>
    <property type="evidence" value="ECO:0007669"/>
    <property type="project" value="UniProtKB-KW"/>
</dbReference>
<feature type="compositionally biased region" description="Polar residues" evidence="13">
    <location>
        <begin position="980"/>
        <end position="1000"/>
    </location>
</feature>
<comment type="similarity">
    <text evidence="1">Belongs to the teashirt C2H2-type zinc-finger protein family.</text>
</comment>
<reference evidence="16" key="1">
    <citation type="submission" date="2025-08" db="UniProtKB">
        <authorList>
            <consortium name="RefSeq"/>
        </authorList>
    </citation>
    <scope>IDENTIFICATION</scope>
    <source>
        <tissue evidence="16">Gonads</tissue>
    </source>
</reference>
<dbReference type="InterPro" id="IPR027008">
    <property type="entry name" value="Teashirt_fam"/>
</dbReference>
<feature type="domain" description="C2H2-type" evidence="14">
    <location>
        <begin position="379"/>
        <end position="408"/>
    </location>
</feature>
<feature type="region of interest" description="Disordered" evidence="13">
    <location>
        <begin position="1019"/>
        <end position="1038"/>
    </location>
</feature>
<dbReference type="InterPro" id="IPR013087">
    <property type="entry name" value="Znf_C2H2_type"/>
</dbReference>
<proteinExistence type="inferred from homology"/>
<feature type="region of interest" description="Disordered" evidence="13">
    <location>
        <begin position="410"/>
        <end position="445"/>
    </location>
</feature>
<dbReference type="Gene3D" id="3.30.160.60">
    <property type="entry name" value="Classic Zinc Finger"/>
    <property type="match status" value="1"/>
</dbReference>
<protein>
    <submittedName>
        <fullName evidence="16">Protein tiptop</fullName>
    </submittedName>
</protein>
<feature type="compositionally biased region" description="Basic and acidic residues" evidence="13">
    <location>
        <begin position="682"/>
        <end position="692"/>
    </location>
</feature>
<feature type="region of interest" description="Disordered" evidence="13">
    <location>
        <begin position="213"/>
        <end position="273"/>
    </location>
</feature>
<feature type="region of interest" description="Disordered" evidence="13">
    <location>
        <begin position="578"/>
        <end position="598"/>
    </location>
</feature>
<evidence type="ECO:0000256" key="11">
    <source>
        <dbReference type="ARBA" id="ARBA00023242"/>
    </source>
</evidence>
<keyword evidence="3" id="KW-0678">Repressor</keyword>
<evidence type="ECO:0000313" key="16">
    <source>
        <dbReference type="RefSeq" id="XP_030759131.1"/>
    </source>
</evidence>
<feature type="compositionally biased region" description="Low complexity" evidence="13">
    <location>
        <begin position="1027"/>
        <end position="1038"/>
    </location>
</feature>
<evidence type="ECO:0000256" key="12">
    <source>
        <dbReference type="PROSITE-ProRule" id="PRU00042"/>
    </source>
</evidence>
<sequence length="1170" mass="125818">MRSKSVPVNLLIRKIHTALGEGGEEGSPDEGEKLEGEEDGGSATPTSNSPTPPEEEAQSPHPGDVPSPTSPRSLNEDSTLIRESTSRCNSRDSSESQLLSRCPSGESERMLAERAALLQGVPLGASLSPVGVALPPSIPAGLLPPQSAAMAAYLNAAAAAAVQSHRLMMTSPLPSFTRTPISPLISASSPPGVLNSSNVADLSQSMAEGILDFSRRTKSEETDNDCINLRKSETPPAVESGNGPLDLSFSSRKRTSEEPLPQPPQRKPKMEFKPTIPQWPPGLGAQHLPYFAAAVAAAGLSPKNTPAELWNGKIKHSAPAPSEATKALEKMSELSKLGGDDIFRTMAASAVPGNSSSNRHSAWQSHWLNKGAEQAKDVLKCVWCKQSFPSLAALTTHMKEAKHCGVNVPVPPMQSNSLPPQSPMTSPSNTNSNTSSLSTGKPNQSDLNMLIKETMPLPRKLVRGQDVWLGKGAEQTRQILKCMWCGQSFRSLAEMTSHMQETQHYTNIISQEQIISWRSSDDAKGGSSSGPNSQTPPGSASSHVSAVLTCKVCDQAFSSLKELSNHMVKNSHYKEHIMRSITESGGRRRQTREKRKKSLPVRKLLELERAQHDFKNGDSTSILDKMRDPTGAGRITCEKCGNKIETTMFVDHIRQCVGGMTSNQRNFLKSALMSNNILPPESPERTKMKTPSDKSPSPQQRSPSVSDTSNKESNPPSETNNGSSPSVLNAIEKLIEKSFDSRTRQNPGYAGHGHTQAPMGSSILKRLGIDESVDYTKPLVDAQTMNLLRSYHQQQSHYGRRERSGSESSSMSERGSSRVDSLTPERKMEPPGIPLSSTPRSTPDIKREKSPFVEKPERGKDSESIEAAVVVKKEIEDDEQKPLDASAPVELKIKKEKEDENEEDERHSFHSNGELTKEEDEKRRSRTSSPQTSTVEPSQSTSPCRNSTSSPASSDRSGTPRSTTSDRKSAGGSLGALSSMFDNLSGANSSGEPSTSTGKKGSSHPLAALQKLCDKTETHTNNRTHPATVTSANVASTTPNAAGTTPGAILAFSWACNDAVMTPDSIMKCAFCDTPFISKGAYRHHLSKMHFVKDGVIPDPIAVKATGQSSSSSSSTSVGVPLKGTNVLPGASTSTVTSKSPPATGSFEESPHSKFLKYTELAKQLSSKYV</sequence>
<keyword evidence="8" id="KW-0805">Transcription regulation</keyword>
<evidence type="ECO:0000256" key="6">
    <source>
        <dbReference type="ARBA" id="ARBA00022771"/>
    </source>
</evidence>
<evidence type="ECO:0000256" key="10">
    <source>
        <dbReference type="ARBA" id="ARBA00023163"/>
    </source>
</evidence>
<feature type="compositionally biased region" description="Basic and acidic residues" evidence="13">
    <location>
        <begin position="891"/>
        <end position="908"/>
    </location>
</feature>
<evidence type="ECO:0000256" key="5">
    <source>
        <dbReference type="ARBA" id="ARBA00022737"/>
    </source>
</evidence>
<keyword evidence="6 12" id="KW-0863">Zinc-finger</keyword>
<evidence type="ECO:0000256" key="2">
    <source>
        <dbReference type="ARBA" id="ARBA00022473"/>
    </source>
</evidence>
<dbReference type="FunCoup" id="A0A6J2Y7D8">
    <property type="interactions" value="133"/>
</dbReference>
<dbReference type="GO" id="GO:0005634">
    <property type="term" value="C:nucleus"/>
    <property type="evidence" value="ECO:0007669"/>
    <property type="project" value="TreeGrafter"/>
</dbReference>
<feature type="region of interest" description="Disordered" evidence="13">
    <location>
        <begin position="1105"/>
        <end position="1152"/>
    </location>
</feature>
<dbReference type="Proteomes" id="UP000504635">
    <property type="component" value="Unplaced"/>
</dbReference>
<keyword evidence="10" id="KW-0804">Transcription</keyword>
<dbReference type="InterPro" id="IPR041661">
    <property type="entry name" value="ZN622/Rei1/Reh1_Znf-C2H2"/>
</dbReference>
<name>A0A6J2Y7D8_SITOR</name>
<feature type="compositionally biased region" description="Low complexity" evidence="13">
    <location>
        <begin position="423"/>
        <end position="439"/>
    </location>
</feature>
<keyword evidence="15" id="KW-1185">Reference proteome</keyword>
<dbReference type="GO" id="GO:0000981">
    <property type="term" value="F:DNA-binding transcription factor activity, RNA polymerase II-specific"/>
    <property type="evidence" value="ECO:0007669"/>
    <property type="project" value="TreeGrafter"/>
</dbReference>
<feature type="compositionally biased region" description="Polar residues" evidence="13">
    <location>
        <begin position="531"/>
        <end position="541"/>
    </location>
</feature>
<dbReference type="KEGG" id="soy:115884624"/>
<dbReference type="PROSITE" id="PS00028">
    <property type="entry name" value="ZINC_FINGER_C2H2_1"/>
    <property type="match status" value="4"/>
</dbReference>
<organism evidence="15 16">
    <name type="scientific">Sitophilus oryzae</name>
    <name type="common">Rice weevil</name>
    <name type="synonym">Curculio oryzae</name>
    <dbReference type="NCBI Taxonomy" id="7048"/>
    <lineage>
        <taxon>Eukaryota</taxon>
        <taxon>Metazoa</taxon>
        <taxon>Ecdysozoa</taxon>
        <taxon>Arthropoda</taxon>
        <taxon>Hexapoda</taxon>
        <taxon>Insecta</taxon>
        <taxon>Pterygota</taxon>
        <taxon>Neoptera</taxon>
        <taxon>Endopterygota</taxon>
        <taxon>Coleoptera</taxon>
        <taxon>Polyphaga</taxon>
        <taxon>Cucujiformia</taxon>
        <taxon>Curculionidae</taxon>
        <taxon>Dryophthorinae</taxon>
        <taxon>Sitophilus</taxon>
    </lineage>
</organism>
<feature type="region of interest" description="Disordered" evidence="13">
    <location>
        <begin position="16"/>
        <end position="105"/>
    </location>
</feature>
<feature type="compositionally biased region" description="Low complexity" evidence="13">
    <location>
        <begin position="693"/>
        <end position="707"/>
    </location>
</feature>
<keyword evidence="2" id="KW-0217">Developmental protein</keyword>
<evidence type="ECO:0000256" key="8">
    <source>
        <dbReference type="ARBA" id="ARBA00023015"/>
    </source>
</evidence>
<feature type="compositionally biased region" description="Polar residues" evidence="13">
    <location>
        <begin position="1131"/>
        <end position="1143"/>
    </location>
</feature>
<feature type="compositionally biased region" description="Basic residues" evidence="13">
    <location>
        <begin position="587"/>
        <end position="598"/>
    </location>
</feature>
<feature type="compositionally biased region" description="Polar residues" evidence="13">
    <location>
        <begin position="711"/>
        <end position="726"/>
    </location>
</feature>
<dbReference type="RefSeq" id="XP_030759131.1">
    <property type="nucleotide sequence ID" value="XM_030903271.1"/>
</dbReference>
<dbReference type="Pfam" id="PF13912">
    <property type="entry name" value="zf-C2H2_6"/>
    <property type="match status" value="1"/>
</dbReference>
<evidence type="ECO:0000256" key="7">
    <source>
        <dbReference type="ARBA" id="ARBA00022833"/>
    </source>
</evidence>
<dbReference type="AlphaFoldDB" id="A0A6J2Y7D8"/>
<keyword evidence="9" id="KW-0238">DNA-binding</keyword>
<dbReference type="PANTHER" id="PTHR12487">
    <property type="entry name" value="TEASHIRT-RELATED"/>
    <property type="match status" value="1"/>
</dbReference>
<dbReference type="GO" id="GO:0003677">
    <property type="term" value="F:DNA binding"/>
    <property type="evidence" value="ECO:0007669"/>
    <property type="project" value="UniProtKB-KW"/>
</dbReference>
<dbReference type="CTD" id="44272"/>
<evidence type="ECO:0000313" key="15">
    <source>
        <dbReference type="Proteomes" id="UP000504635"/>
    </source>
</evidence>
<dbReference type="Pfam" id="PF12756">
    <property type="entry name" value="zf-C2H2_2"/>
    <property type="match status" value="2"/>
</dbReference>
<feature type="domain" description="C2H2-type" evidence="14">
    <location>
        <begin position="480"/>
        <end position="504"/>
    </location>
</feature>
<accession>A0A6J2Y7D8</accession>
<dbReference type="SMART" id="SM00355">
    <property type="entry name" value="ZnF_C2H2"/>
    <property type="match status" value="4"/>
</dbReference>
<dbReference type="PANTHER" id="PTHR12487:SF7">
    <property type="entry name" value="PROTEIN TEASHIRT-RELATED"/>
    <property type="match status" value="1"/>
</dbReference>
<feature type="compositionally biased region" description="Basic and acidic residues" evidence="13">
    <location>
        <begin position="843"/>
        <end position="863"/>
    </location>
</feature>
<evidence type="ECO:0000256" key="4">
    <source>
        <dbReference type="ARBA" id="ARBA00022723"/>
    </source>
</evidence>
<dbReference type="GeneID" id="115884624"/>
<dbReference type="InParanoid" id="A0A6J2Y7D8"/>
<evidence type="ECO:0000256" key="9">
    <source>
        <dbReference type="ARBA" id="ARBA00023125"/>
    </source>
</evidence>
<evidence type="ECO:0000259" key="14">
    <source>
        <dbReference type="PROSITE" id="PS50157"/>
    </source>
</evidence>
<dbReference type="PROSITE" id="PS50157">
    <property type="entry name" value="ZINC_FINGER_C2H2_2"/>
    <property type="match status" value="3"/>
</dbReference>
<feature type="domain" description="C2H2-type" evidence="14">
    <location>
        <begin position="548"/>
        <end position="577"/>
    </location>
</feature>
<feature type="compositionally biased region" description="Polar residues" evidence="13">
    <location>
        <begin position="935"/>
        <end position="963"/>
    </location>
</feature>
<keyword evidence="4" id="KW-0479">Metal-binding</keyword>
<evidence type="ECO:0000256" key="13">
    <source>
        <dbReference type="SAM" id="MobiDB-lite"/>
    </source>
</evidence>
<evidence type="ECO:0000256" key="3">
    <source>
        <dbReference type="ARBA" id="ARBA00022491"/>
    </source>
</evidence>